<dbReference type="AlphaFoldDB" id="A0A0D0CH47"/>
<evidence type="ECO:0000313" key="2">
    <source>
        <dbReference type="EMBL" id="KIK61974.1"/>
    </source>
</evidence>
<feature type="region of interest" description="Disordered" evidence="1">
    <location>
        <begin position="225"/>
        <end position="245"/>
    </location>
</feature>
<keyword evidence="3" id="KW-1185">Reference proteome</keyword>
<reference evidence="2 3" key="1">
    <citation type="submission" date="2014-04" db="EMBL/GenBank/DDBJ databases">
        <title>Evolutionary Origins and Diversification of the Mycorrhizal Mutualists.</title>
        <authorList>
            <consortium name="DOE Joint Genome Institute"/>
            <consortium name="Mycorrhizal Genomics Consortium"/>
            <person name="Kohler A."/>
            <person name="Kuo A."/>
            <person name="Nagy L.G."/>
            <person name="Floudas D."/>
            <person name="Copeland A."/>
            <person name="Barry K.W."/>
            <person name="Cichocki N."/>
            <person name="Veneault-Fourrey C."/>
            <person name="LaButti K."/>
            <person name="Lindquist E.A."/>
            <person name="Lipzen A."/>
            <person name="Lundell T."/>
            <person name="Morin E."/>
            <person name="Murat C."/>
            <person name="Riley R."/>
            <person name="Ohm R."/>
            <person name="Sun H."/>
            <person name="Tunlid A."/>
            <person name="Henrissat B."/>
            <person name="Grigoriev I.V."/>
            <person name="Hibbett D.S."/>
            <person name="Martin F."/>
        </authorList>
    </citation>
    <scope>NUCLEOTIDE SEQUENCE [LARGE SCALE GENOMIC DNA]</scope>
    <source>
        <strain evidence="2 3">FD-317 M1</strain>
    </source>
</reference>
<dbReference type="Proteomes" id="UP000053593">
    <property type="component" value="Unassembled WGS sequence"/>
</dbReference>
<accession>A0A0D0CH47</accession>
<dbReference type="EMBL" id="KN834769">
    <property type="protein sequence ID" value="KIK61974.1"/>
    <property type="molecule type" value="Genomic_DNA"/>
</dbReference>
<feature type="region of interest" description="Disordered" evidence="1">
    <location>
        <begin position="1"/>
        <end position="28"/>
    </location>
</feature>
<evidence type="ECO:0000313" key="3">
    <source>
        <dbReference type="Proteomes" id="UP000053593"/>
    </source>
</evidence>
<evidence type="ECO:0000256" key="1">
    <source>
        <dbReference type="SAM" id="MobiDB-lite"/>
    </source>
</evidence>
<organism evidence="2 3">
    <name type="scientific">Collybiopsis luxurians FD-317 M1</name>
    <dbReference type="NCBI Taxonomy" id="944289"/>
    <lineage>
        <taxon>Eukaryota</taxon>
        <taxon>Fungi</taxon>
        <taxon>Dikarya</taxon>
        <taxon>Basidiomycota</taxon>
        <taxon>Agaricomycotina</taxon>
        <taxon>Agaricomycetes</taxon>
        <taxon>Agaricomycetidae</taxon>
        <taxon>Agaricales</taxon>
        <taxon>Marasmiineae</taxon>
        <taxon>Omphalotaceae</taxon>
        <taxon>Collybiopsis</taxon>
        <taxon>Collybiopsis luxurians</taxon>
    </lineage>
</organism>
<sequence>MARRARSGSIMAPDHMPGGSSANFVSAPRTRNRSGSIVAHVGNTLASLPSQAAGIMRRSRSGTVVPAPLAPALVVERTASTGEAKQSSKDASTPPQDEDLEITLANTTCDSKLVSTTHDSAPRSPFLEDDGDDTLNFLDGPMVFSNPKDNYSPAHSVDLVTDANTVINARSLNSLRARAKAAASKAKGLSKALAGKGGARGKGMLTGPEAGAAALARARARAEENLIEDGSRDGENSSDDELLLK</sequence>
<protein>
    <submittedName>
        <fullName evidence="2">Uncharacterized protein</fullName>
    </submittedName>
</protein>
<gene>
    <name evidence="2" type="ORF">GYMLUDRAFT_560642</name>
</gene>
<feature type="compositionally biased region" description="Basic and acidic residues" evidence="1">
    <location>
        <begin position="225"/>
        <end position="235"/>
    </location>
</feature>
<feature type="compositionally biased region" description="Polar residues" evidence="1">
    <location>
        <begin position="78"/>
        <end position="95"/>
    </location>
</feature>
<name>A0A0D0CH47_9AGAR</name>
<feature type="region of interest" description="Disordered" evidence="1">
    <location>
        <begin position="78"/>
        <end position="99"/>
    </location>
</feature>
<dbReference type="HOGENOM" id="CLU_1133686_0_0_1"/>
<proteinExistence type="predicted"/>
<feature type="compositionally biased region" description="Acidic residues" evidence="1">
    <location>
        <begin position="236"/>
        <end position="245"/>
    </location>
</feature>